<evidence type="ECO:0000313" key="3">
    <source>
        <dbReference type="Proteomes" id="UP000662747"/>
    </source>
</evidence>
<feature type="signal peptide" evidence="1">
    <location>
        <begin position="1"/>
        <end position="22"/>
    </location>
</feature>
<sequence>MQAMLRSVLLCSLFVAVGCKHVAPTPPPEALPSVTENCDATQKAISKDADTRASPYSIDQHVEKNFKDRNVSWLMTDSAYQKFIVQTGAKNFGRCNDSGCFLFAAPSATIHDAVAKSMVDGKHDPAVIGQALGLPAKNFEGPLRMMTLNLATSKSCARLPVDEDPGVWKCQTPEDKDCFKFGGYTSGGIPEIMVINAPVDQATVAEVP</sequence>
<keyword evidence="1" id="KW-0732">Signal</keyword>
<keyword evidence="3" id="KW-1185">Reference proteome</keyword>
<reference evidence="2 3" key="1">
    <citation type="submission" date="2021-02" db="EMBL/GenBank/DDBJ databases">
        <title>De Novo genome assembly of isolated myxobacteria.</title>
        <authorList>
            <person name="Stevens D.C."/>
        </authorList>
    </citation>
    <scope>NUCLEOTIDE SEQUENCE [LARGE SCALE GENOMIC DNA]</scope>
    <source>
        <strain evidence="3">SCPEA02</strain>
    </source>
</reference>
<dbReference type="Proteomes" id="UP000662747">
    <property type="component" value="Chromosome"/>
</dbReference>
<gene>
    <name evidence="2" type="ORF">JY651_09875</name>
</gene>
<dbReference type="EMBL" id="CP071090">
    <property type="protein sequence ID" value="QSQ25209.1"/>
    <property type="molecule type" value="Genomic_DNA"/>
</dbReference>
<evidence type="ECO:0000313" key="2">
    <source>
        <dbReference type="EMBL" id="QSQ25209.1"/>
    </source>
</evidence>
<feature type="chain" id="PRO_5045816047" description="Lipoprotein" evidence="1">
    <location>
        <begin position="23"/>
        <end position="208"/>
    </location>
</feature>
<dbReference type="RefSeq" id="WP_206726765.1">
    <property type="nucleotide sequence ID" value="NZ_CP071090.1"/>
</dbReference>
<evidence type="ECO:0008006" key="4">
    <source>
        <dbReference type="Google" id="ProtNLM"/>
    </source>
</evidence>
<name>A0ABX7P409_9BACT</name>
<organism evidence="2 3">
    <name type="scientific">Pyxidicoccus parkwayensis</name>
    <dbReference type="NCBI Taxonomy" id="2813578"/>
    <lineage>
        <taxon>Bacteria</taxon>
        <taxon>Pseudomonadati</taxon>
        <taxon>Myxococcota</taxon>
        <taxon>Myxococcia</taxon>
        <taxon>Myxococcales</taxon>
        <taxon>Cystobacterineae</taxon>
        <taxon>Myxococcaceae</taxon>
        <taxon>Pyxidicoccus</taxon>
    </lineage>
</organism>
<evidence type="ECO:0000256" key="1">
    <source>
        <dbReference type="SAM" id="SignalP"/>
    </source>
</evidence>
<dbReference type="PROSITE" id="PS51257">
    <property type="entry name" value="PROKAR_LIPOPROTEIN"/>
    <property type="match status" value="1"/>
</dbReference>
<proteinExistence type="predicted"/>
<accession>A0ABX7P409</accession>
<protein>
    <recommendedName>
        <fullName evidence="4">Lipoprotein</fullName>
    </recommendedName>
</protein>